<dbReference type="STRING" id="225164.V4AK85"/>
<dbReference type="GeneID" id="20243697"/>
<dbReference type="InterPro" id="IPR000192">
    <property type="entry name" value="Aminotrans_V_dom"/>
</dbReference>
<dbReference type="AlphaFoldDB" id="V4AK85"/>
<sequence>MDMQDLENVEFGASLKKQEFLLKEKCVHLNHGSYGTVPRRVYEYRLTILKEQEENPDFWYRKIIQKYWNDSKAALCKFVNVKHTDCMVFVENATTGASAVLKSLKFLKGDIILGTNLTYQGVKNLVQYIVETREGVESRFLEITLPIKTKDDIINLYRDYLKNNKNVKIAVIDYITSPSAILMPVKEIIEVCRQHGVLTLIDGAHSPGQIELNLDELGADFFVGNLHKWLFAPRGCAILYVAKQHTDKIHVLNSSWHLYEGLNAEFINNGTRDHTPFFCAQASLNFFESIGGFEKVYGYNKKLIREGSDYLMKLWGTDKQDIPETMEAPFMINVQLPRLKGVINTSESLLKLKVHLMEKENIIAAFVTYLGVNYCRLSCQVYNTMDDFIKLGQAVEKLMI</sequence>
<keyword evidence="4" id="KW-1185">Reference proteome</keyword>
<evidence type="ECO:0000256" key="1">
    <source>
        <dbReference type="ARBA" id="ARBA00022898"/>
    </source>
</evidence>
<dbReference type="PANTHER" id="PTHR43092">
    <property type="entry name" value="L-CYSTEINE DESULFHYDRASE"/>
    <property type="match status" value="1"/>
</dbReference>
<evidence type="ECO:0000259" key="2">
    <source>
        <dbReference type="Pfam" id="PF00266"/>
    </source>
</evidence>
<dbReference type="OMA" id="EFAHHDG"/>
<dbReference type="Gene3D" id="3.40.640.10">
    <property type="entry name" value="Type I PLP-dependent aspartate aminotransferase-like (Major domain)"/>
    <property type="match status" value="1"/>
</dbReference>
<accession>V4AK85</accession>
<reference evidence="3 4" key="1">
    <citation type="journal article" date="2013" name="Nature">
        <title>Insights into bilaterian evolution from three spiralian genomes.</title>
        <authorList>
            <person name="Simakov O."/>
            <person name="Marletaz F."/>
            <person name="Cho S.J."/>
            <person name="Edsinger-Gonzales E."/>
            <person name="Havlak P."/>
            <person name="Hellsten U."/>
            <person name="Kuo D.H."/>
            <person name="Larsson T."/>
            <person name="Lv J."/>
            <person name="Arendt D."/>
            <person name="Savage R."/>
            <person name="Osoegawa K."/>
            <person name="de Jong P."/>
            <person name="Grimwood J."/>
            <person name="Chapman J.A."/>
            <person name="Shapiro H."/>
            <person name="Aerts A."/>
            <person name="Otillar R.P."/>
            <person name="Terry A.Y."/>
            <person name="Boore J.L."/>
            <person name="Grigoriev I.V."/>
            <person name="Lindberg D.R."/>
            <person name="Seaver E.C."/>
            <person name="Weisblat D.A."/>
            <person name="Putnam N.H."/>
            <person name="Rokhsar D.S."/>
        </authorList>
    </citation>
    <scope>NUCLEOTIDE SEQUENCE [LARGE SCALE GENOMIC DNA]</scope>
</reference>
<dbReference type="HOGENOM" id="CLU_003433_3_0_1"/>
<organism evidence="3 4">
    <name type="scientific">Lottia gigantea</name>
    <name type="common">Giant owl limpet</name>
    <dbReference type="NCBI Taxonomy" id="225164"/>
    <lineage>
        <taxon>Eukaryota</taxon>
        <taxon>Metazoa</taxon>
        <taxon>Spiralia</taxon>
        <taxon>Lophotrochozoa</taxon>
        <taxon>Mollusca</taxon>
        <taxon>Gastropoda</taxon>
        <taxon>Patellogastropoda</taxon>
        <taxon>Lottioidea</taxon>
        <taxon>Lottiidae</taxon>
        <taxon>Lottia</taxon>
    </lineage>
</organism>
<dbReference type="RefSeq" id="XP_009044703.1">
    <property type="nucleotide sequence ID" value="XM_009046455.1"/>
</dbReference>
<dbReference type="InterPro" id="IPR015424">
    <property type="entry name" value="PyrdxlP-dep_Trfase"/>
</dbReference>
<dbReference type="EMBL" id="KB199679">
    <property type="protein sequence ID" value="ESP04609.1"/>
    <property type="molecule type" value="Genomic_DNA"/>
</dbReference>
<gene>
    <name evidence="3" type="ORF">LOTGIDRAFT_176332</name>
</gene>
<keyword evidence="1" id="KW-0663">Pyridoxal phosphate</keyword>
<protein>
    <recommendedName>
        <fullName evidence="2">Aminotransferase class V domain-containing protein</fullName>
    </recommendedName>
</protein>
<feature type="domain" description="Aminotransferase class V" evidence="2">
    <location>
        <begin position="68"/>
        <end position="387"/>
    </location>
</feature>
<dbReference type="Gene3D" id="3.90.1150.10">
    <property type="entry name" value="Aspartate Aminotransferase, domain 1"/>
    <property type="match status" value="1"/>
</dbReference>
<dbReference type="Pfam" id="PF00266">
    <property type="entry name" value="Aminotran_5"/>
    <property type="match status" value="1"/>
</dbReference>
<dbReference type="PANTHER" id="PTHR43092:SF4">
    <property type="entry name" value="AMINOTRANSFERASE CLASS V DOMAIN-CONTAINING PROTEIN"/>
    <property type="match status" value="1"/>
</dbReference>
<dbReference type="KEGG" id="lgi:LOTGIDRAFT_176332"/>
<proteinExistence type="predicted"/>
<dbReference type="CTD" id="20243697"/>
<name>V4AK85_LOTGI</name>
<dbReference type="Proteomes" id="UP000030746">
    <property type="component" value="Unassembled WGS sequence"/>
</dbReference>
<dbReference type="InterPro" id="IPR015422">
    <property type="entry name" value="PyrdxlP-dep_Trfase_small"/>
</dbReference>
<evidence type="ECO:0000313" key="4">
    <source>
        <dbReference type="Proteomes" id="UP000030746"/>
    </source>
</evidence>
<dbReference type="SUPFAM" id="SSF53383">
    <property type="entry name" value="PLP-dependent transferases"/>
    <property type="match status" value="1"/>
</dbReference>
<dbReference type="InterPro" id="IPR015421">
    <property type="entry name" value="PyrdxlP-dep_Trfase_major"/>
</dbReference>
<evidence type="ECO:0000313" key="3">
    <source>
        <dbReference type="EMBL" id="ESP04609.1"/>
    </source>
</evidence>
<dbReference type="OrthoDB" id="5978656at2759"/>